<sequence length="326" mass="36677">MNSRFMYHSAGSHGENISLSVFYVIVFFFSVPANAMALWVFCHPKNKTSVPRVFLTHLAVADMCYVLLLPMRVIYHASDGDWILGEVACSLSGFLFYLNLYCSLYFTTCISFDRFLAVVLPVRALSWRKPAYAKAGCAVIWVVVTVCMAPVLLSKQTVNLQLEEERNVTVCQQLYLQKTSPRALLSTAVAFSIPLLVLSLSYILILIKLKTVTQQTQSRVHLKARRMVVLTLANFLVAFLPFHIHRFIYIVRYSQPNVSDMEATSLSIGNRVTSALTCVNAVIDPLMYFFLADTYQRTLLRLLGRPESAQPESGQISNPVDMSSAF</sequence>
<evidence type="ECO:0000256" key="2">
    <source>
        <dbReference type="ARBA" id="ARBA00022692"/>
    </source>
</evidence>
<evidence type="ECO:0000256" key="3">
    <source>
        <dbReference type="ARBA" id="ARBA00022989"/>
    </source>
</evidence>
<dbReference type="GO" id="GO:0016020">
    <property type="term" value="C:membrane"/>
    <property type="evidence" value="ECO:0007669"/>
    <property type="project" value="UniProtKB-SubCell"/>
</dbReference>
<dbReference type="EMBL" id="JBHFQA010000010">
    <property type="protein sequence ID" value="KAL2092112.1"/>
    <property type="molecule type" value="Genomic_DNA"/>
</dbReference>
<evidence type="ECO:0000256" key="7">
    <source>
        <dbReference type="ARBA" id="ARBA00023180"/>
    </source>
</evidence>
<evidence type="ECO:0000256" key="8">
    <source>
        <dbReference type="ARBA" id="ARBA00023224"/>
    </source>
</evidence>
<reference evidence="11 12" key="1">
    <citation type="submission" date="2024-09" db="EMBL/GenBank/DDBJ databases">
        <title>A chromosome-level genome assembly of Gray's grenadier anchovy, Coilia grayii.</title>
        <authorList>
            <person name="Fu Z."/>
        </authorList>
    </citation>
    <scope>NUCLEOTIDE SEQUENCE [LARGE SCALE GENOMIC DNA]</scope>
    <source>
        <strain evidence="11">G4</strain>
        <tissue evidence="11">Muscle</tissue>
    </source>
</reference>
<dbReference type="PRINTS" id="PR01157">
    <property type="entry name" value="P2YPURNOCPTR"/>
</dbReference>
<dbReference type="InterPro" id="IPR017452">
    <property type="entry name" value="GPCR_Rhodpsn_7TM"/>
</dbReference>
<dbReference type="PANTHER" id="PTHR24232">
    <property type="entry name" value="G-PROTEIN COUPLED RECEPTOR"/>
    <property type="match status" value="1"/>
</dbReference>
<dbReference type="AlphaFoldDB" id="A0ABD1JZ00"/>
<name>A0ABD1JZ00_9TELE</name>
<dbReference type="PROSITE" id="PS50262">
    <property type="entry name" value="G_PROTEIN_RECEP_F1_2"/>
    <property type="match status" value="1"/>
</dbReference>
<accession>A0ABD1JZ00</accession>
<feature type="domain" description="G-protein coupled receptors family 1 profile" evidence="10">
    <location>
        <begin position="33"/>
        <end position="288"/>
    </location>
</feature>
<comment type="caution">
    <text evidence="11">The sequence shown here is derived from an EMBL/GenBank/DDBJ whole genome shotgun (WGS) entry which is preliminary data.</text>
</comment>
<dbReference type="GO" id="GO:0004930">
    <property type="term" value="F:G protein-coupled receptor activity"/>
    <property type="evidence" value="ECO:0007669"/>
    <property type="project" value="UniProtKB-KW"/>
</dbReference>
<evidence type="ECO:0000259" key="10">
    <source>
        <dbReference type="PROSITE" id="PS50262"/>
    </source>
</evidence>
<dbReference type="Pfam" id="PF00001">
    <property type="entry name" value="7tm_1"/>
    <property type="match status" value="1"/>
</dbReference>
<keyword evidence="4" id="KW-0297">G-protein coupled receptor</keyword>
<dbReference type="PRINTS" id="PR00237">
    <property type="entry name" value="GPCRRHODOPSN"/>
</dbReference>
<feature type="transmembrane region" description="Helical" evidence="9">
    <location>
        <begin position="53"/>
        <end position="75"/>
    </location>
</feature>
<keyword evidence="5 9" id="KW-0472">Membrane</keyword>
<feature type="transmembrane region" description="Helical" evidence="9">
    <location>
        <begin position="228"/>
        <end position="251"/>
    </location>
</feature>
<feature type="transmembrane region" description="Helical" evidence="9">
    <location>
        <begin position="132"/>
        <end position="153"/>
    </location>
</feature>
<comment type="subcellular location">
    <subcellularLocation>
        <location evidence="1">Membrane</location>
        <topology evidence="1">Multi-pass membrane protein</topology>
    </subcellularLocation>
</comment>
<feature type="transmembrane region" description="Helical" evidence="9">
    <location>
        <begin position="20"/>
        <end position="41"/>
    </location>
</feature>
<evidence type="ECO:0000256" key="4">
    <source>
        <dbReference type="ARBA" id="ARBA00023040"/>
    </source>
</evidence>
<dbReference type="SUPFAM" id="SSF81321">
    <property type="entry name" value="Family A G protein-coupled receptor-like"/>
    <property type="match status" value="1"/>
</dbReference>
<protein>
    <recommendedName>
        <fullName evidence="10">G-protein coupled receptors family 1 profile domain-containing protein</fullName>
    </recommendedName>
</protein>
<evidence type="ECO:0000256" key="1">
    <source>
        <dbReference type="ARBA" id="ARBA00004141"/>
    </source>
</evidence>
<gene>
    <name evidence="11" type="ORF">ACEWY4_011910</name>
</gene>
<keyword evidence="7" id="KW-0325">Glycoprotein</keyword>
<evidence type="ECO:0000313" key="12">
    <source>
        <dbReference type="Proteomes" id="UP001591681"/>
    </source>
</evidence>
<feature type="transmembrane region" description="Helical" evidence="9">
    <location>
        <begin position="95"/>
        <end position="120"/>
    </location>
</feature>
<dbReference type="Gene3D" id="1.20.1070.10">
    <property type="entry name" value="Rhodopsin 7-helix transmembrane proteins"/>
    <property type="match status" value="1"/>
</dbReference>
<dbReference type="PANTHER" id="PTHR24232:SF105">
    <property type="entry name" value="URACIL NUCLEOTIDE_CYSTEINYL LEUKOTRIENE RECEPTOR-LIKE"/>
    <property type="match status" value="1"/>
</dbReference>
<feature type="transmembrane region" description="Helical" evidence="9">
    <location>
        <begin position="183"/>
        <end position="207"/>
    </location>
</feature>
<keyword evidence="3 9" id="KW-1133">Transmembrane helix</keyword>
<keyword evidence="6" id="KW-0675">Receptor</keyword>
<dbReference type="Proteomes" id="UP001591681">
    <property type="component" value="Unassembled WGS sequence"/>
</dbReference>
<evidence type="ECO:0000256" key="5">
    <source>
        <dbReference type="ARBA" id="ARBA00023136"/>
    </source>
</evidence>
<dbReference type="InterPro" id="IPR000276">
    <property type="entry name" value="GPCR_Rhodpsn"/>
</dbReference>
<evidence type="ECO:0000313" key="11">
    <source>
        <dbReference type="EMBL" id="KAL2092112.1"/>
    </source>
</evidence>
<keyword evidence="8" id="KW-0807">Transducer</keyword>
<organism evidence="11 12">
    <name type="scientific">Coilia grayii</name>
    <name type="common">Gray's grenadier anchovy</name>
    <dbReference type="NCBI Taxonomy" id="363190"/>
    <lineage>
        <taxon>Eukaryota</taxon>
        <taxon>Metazoa</taxon>
        <taxon>Chordata</taxon>
        <taxon>Craniata</taxon>
        <taxon>Vertebrata</taxon>
        <taxon>Euteleostomi</taxon>
        <taxon>Actinopterygii</taxon>
        <taxon>Neopterygii</taxon>
        <taxon>Teleostei</taxon>
        <taxon>Clupei</taxon>
        <taxon>Clupeiformes</taxon>
        <taxon>Clupeoidei</taxon>
        <taxon>Engraulidae</taxon>
        <taxon>Coilinae</taxon>
        <taxon>Coilia</taxon>
    </lineage>
</organism>
<evidence type="ECO:0000256" key="9">
    <source>
        <dbReference type="SAM" id="Phobius"/>
    </source>
</evidence>
<keyword evidence="12" id="KW-1185">Reference proteome</keyword>
<proteinExistence type="predicted"/>
<evidence type="ECO:0000256" key="6">
    <source>
        <dbReference type="ARBA" id="ARBA00023170"/>
    </source>
</evidence>
<feature type="transmembrane region" description="Helical" evidence="9">
    <location>
        <begin position="271"/>
        <end position="291"/>
    </location>
</feature>
<keyword evidence="2 9" id="KW-0812">Transmembrane</keyword>